<dbReference type="PROSITE" id="PS00061">
    <property type="entry name" value="ADH_SHORT"/>
    <property type="match status" value="1"/>
</dbReference>
<dbReference type="GO" id="GO:0016491">
    <property type="term" value="F:oxidoreductase activity"/>
    <property type="evidence" value="ECO:0007669"/>
    <property type="project" value="UniProtKB-KW"/>
</dbReference>
<reference evidence="4" key="1">
    <citation type="submission" date="2023-03" db="EMBL/GenBank/DDBJ databases">
        <title>Complete genome of Cladonia borealis.</title>
        <authorList>
            <person name="Park H."/>
        </authorList>
    </citation>
    <scope>NUCLEOTIDE SEQUENCE</scope>
    <source>
        <strain evidence="4">ANT050790</strain>
    </source>
</reference>
<dbReference type="PRINTS" id="PR00080">
    <property type="entry name" value="SDRFAMILY"/>
</dbReference>
<proteinExistence type="inferred from homology"/>
<sequence>MDIIGFALVTGAGSGLGRACAMAYAVEGAAGIVFADIDKDAAEKTSAESVSVAKHPTYQAIAIQVDVAEEASVDNMISEMLKMFGRIDYAVNCAGIGVQAPAEVAESSVSEFQRFLQVNVLGMFLAIRAQTRAMKAQDARLVNQSNPRRGKTRGVIINMGSCSSYCATPHLGQYTTSKHAVLGLTRNAALDCAPYDIRINCLCPSWVDTPMVQRAIEGNPGLQSLIEKAIPIGRIAQPDEIADLVIFLSSPRSSYVTGSGWIIDGGTTLSVNT</sequence>
<dbReference type="EMBL" id="JAFEKC020000018">
    <property type="protein sequence ID" value="KAK0509592.1"/>
    <property type="molecule type" value="Genomic_DNA"/>
</dbReference>
<evidence type="ECO:0000256" key="2">
    <source>
        <dbReference type="ARBA" id="ARBA00022857"/>
    </source>
</evidence>
<keyword evidence="2" id="KW-0521">NADP</keyword>
<dbReference type="InterPro" id="IPR002347">
    <property type="entry name" value="SDR_fam"/>
</dbReference>
<dbReference type="SUPFAM" id="SSF51735">
    <property type="entry name" value="NAD(P)-binding Rossmann-fold domains"/>
    <property type="match status" value="1"/>
</dbReference>
<comment type="similarity">
    <text evidence="1">Belongs to the short-chain dehydrogenases/reductases (SDR) family.</text>
</comment>
<organism evidence="4 5">
    <name type="scientific">Cladonia borealis</name>
    <dbReference type="NCBI Taxonomy" id="184061"/>
    <lineage>
        <taxon>Eukaryota</taxon>
        <taxon>Fungi</taxon>
        <taxon>Dikarya</taxon>
        <taxon>Ascomycota</taxon>
        <taxon>Pezizomycotina</taxon>
        <taxon>Lecanoromycetes</taxon>
        <taxon>OSLEUM clade</taxon>
        <taxon>Lecanoromycetidae</taxon>
        <taxon>Lecanorales</taxon>
        <taxon>Lecanorineae</taxon>
        <taxon>Cladoniaceae</taxon>
        <taxon>Cladonia</taxon>
    </lineage>
</organism>
<evidence type="ECO:0000313" key="4">
    <source>
        <dbReference type="EMBL" id="KAK0509592.1"/>
    </source>
</evidence>
<evidence type="ECO:0000256" key="3">
    <source>
        <dbReference type="ARBA" id="ARBA00023002"/>
    </source>
</evidence>
<dbReference type="PRINTS" id="PR00081">
    <property type="entry name" value="GDHRDH"/>
</dbReference>
<dbReference type="AlphaFoldDB" id="A0AA39UZD2"/>
<evidence type="ECO:0000256" key="1">
    <source>
        <dbReference type="ARBA" id="ARBA00006484"/>
    </source>
</evidence>
<name>A0AA39UZD2_9LECA</name>
<protein>
    <submittedName>
        <fullName evidence="4">Uncharacterized protein</fullName>
    </submittedName>
</protein>
<dbReference type="Proteomes" id="UP001166286">
    <property type="component" value="Unassembled WGS sequence"/>
</dbReference>
<comment type="caution">
    <text evidence="4">The sequence shown here is derived from an EMBL/GenBank/DDBJ whole genome shotgun (WGS) entry which is preliminary data.</text>
</comment>
<dbReference type="PANTHER" id="PTHR24321:SF12">
    <property type="entry name" value="SHORT-CHAIN DEHYDROGENASE_REDUCTASE FAMILY, PUTATIVE (AFU_ORTHOLOGUE AFUA_5G14340)-RELATED"/>
    <property type="match status" value="1"/>
</dbReference>
<dbReference type="InterPro" id="IPR020904">
    <property type="entry name" value="Sc_DH/Rdtase_CS"/>
</dbReference>
<accession>A0AA39UZD2</accession>
<dbReference type="FunFam" id="3.40.50.720:FF:000084">
    <property type="entry name" value="Short-chain dehydrogenase reductase"/>
    <property type="match status" value="1"/>
</dbReference>
<dbReference type="CDD" id="cd05233">
    <property type="entry name" value="SDR_c"/>
    <property type="match status" value="1"/>
</dbReference>
<gene>
    <name evidence="4" type="ORF">JMJ35_007986</name>
</gene>
<dbReference type="Gene3D" id="3.40.50.720">
    <property type="entry name" value="NAD(P)-binding Rossmann-like Domain"/>
    <property type="match status" value="1"/>
</dbReference>
<dbReference type="PANTHER" id="PTHR24321">
    <property type="entry name" value="DEHYDROGENASES, SHORT CHAIN"/>
    <property type="match status" value="1"/>
</dbReference>
<dbReference type="InterPro" id="IPR036291">
    <property type="entry name" value="NAD(P)-bd_dom_sf"/>
</dbReference>
<keyword evidence="5" id="KW-1185">Reference proteome</keyword>
<keyword evidence="3" id="KW-0560">Oxidoreductase</keyword>
<dbReference type="Pfam" id="PF13561">
    <property type="entry name" value="adh_short_C2"/>
    <property type="match status" value="1"/>
</dbReference>
<evidence type="ECO:0000313" key="5">
    <source>
        <dbReference type="Proteomes" id="UP001166286"/>
    </source>
</evidence>